<dbReference type="PROSITE" id="PS00086">
    <property type="entry name" value="CYTOCHROME_P450"/>
    <property type="match status" value="1"/>
</dbReference>
<comment type="cofactor">
    <cofactor evidence="7">
        <name>heme</name>
        <dbReference type="ChEBI" id="CHEBI:30413"/>
    </cofactor>
</comment>
<dbReference type="EMBL" id="GG738889">
    <property type="protein sequence ID" value="EFC40982.1"/>
    <property type="molecule type" value="Genomic_DNA"/>
</dbReference>
<dbReference type="InterPro" id="IPR001128">
    <property type="entry name" value="Cyt_P450"/>
</dbReference>
<sequence>MWSSVLSVLGLVVCLVVGTYFYIARKEEANKWKIKVVKVEEEQHDINDNDEKIGGENTGIPSEDNKEAKPIFKTPQPKPIKELLFWNTVESIAYNFMTPEHPAVVVHKQAVLKHNYQPLLGYLMSFPYVVFSTPSAARVLTMNWREIEKENTRLFSPDIHKFMGLNLVFANGDEWKRQRTVVNPAFKDISRFMGAFVKNAFKAVQVFSELNQSGKELIVDPSDMTGRLALDVLGMTVFGVNFNTISALSPLHTKTNESEKVAKALKSYQYVMDNIANPVRFLAGKYFADWNIESNIKMNNNIAAFQSFLDELIEDCKNKKDYQNNTLLKMMVDSVDEEGNGMSIQDIKNNTSVFFLAGTETTAAALAFIFYSLATNPRVQEKLYQEIIETFPLDQDETQFNNYEKVKDMKYLDAVLKENLRLFPPVPQLPLRILNSTTVIDGYKIPKGFAVNLSVYSVHRHPEVWGEDAEEFKPERFLEKRYPSFAWIPFGSGARKCIGNQFSMMEQKTFVIALLRKYKIELERPDQVLKLNKLRPNMSPDSSNKYRLVERK</sequence>
<keyword evidence="3 7" id="KW-0479">Metal-binding</keyword>
<evidence type="ECO:0000256" key="3">
    <source>
        <dbReference type="ARBA" id="ARBA00022723"/>
    </source>
</evidence>
<dbReference type="OrthoDB" id="1470350at2759"/>
<feature type="transmembrane region" description="Helical" evidence="10">
    <location>
        <begin position="6"/>
        <end position="23"/>
    </location>
</feature>
<dbReference type="InterPro" id="IPR002401">
    <property type="entry name" value="Cyt_P450_E_grp-I"/>
</dbReference>
<evidence type="ECO:0000256" key="4">
    <source>
        <dbReference type="ARBA" id="ARBA00023002"/>
    </source>
</evidence>
<dbReference type="GeneID" id="8855919"/>
<keyword evidence="2 7" id="KW-0349">Heme</keyword>
<dbReference type="InterPro" id="IPR017972">
    <property type="entry name" value="Cyt_P450_CS"/>
</dbReference>
<evidence type="ECO:0000313" key="11">
    <source>
        <dbReference type="EMBL" id="EFC40982.1"/>
    </source>
</evidence>
<feature type="transmembrane region" description="Helical" evidence="10">
    <location>
        <begin position="353"/>
        <end position="374"/>
    </location>
</feature>
<dbReference type="GO" id="GO:0020037">
    <property type="term" value="F:heme binding"/>
    <property type="evidence" value="ECO:0007669"/>
    <property type="project" value="InterPro"/>
</dbReference>
<dbReference type="PRINTS" id="PR00463">
    <property type="entry name" value="EP450I"/>
</dbReference>
<evidence type="ECO:0000256" key="9">
    <source>
        <dbReference type="SAM" id="MobiDB-lite"/>
    </source>
</evidence>
<keyword evidence="6 8" id="KW-0503">Monooxygenase</keyword>
<gene>
    <name evidence="11" type="ORF">NAEGRDRAFT_80890</name>
</gene>
<accession>D2VQP0</accession>
<dbReference type="InterPro" id="IPR036396">
    <property type="entry name" value="Cyt_P450_sf"/>
</dbReference>
<dbReference type="SUPFAM" id="SSF48264">
    <property type="entry name" value="Cytochrome P450"/>
    <property type="match status" value="1"/>
</dbReference>
<evidence type="ECO:0000256" key="6">
    <source>
        <dbReference type="ARBA" id="ARBA00023033"/>
    </source>
</evidence>
<dbReference type="InterPro" id="IPR050196">
    <property type="entry name" value="Cytochrome_P450_Monoox"/>
</dbReference>
<dbReference type="GO" id="GO:0004497">
    <property type="term" value="F:monooxygenase activity"/>
    <property type="evidence" value="ECO:0007669"/>
    <property type="project" value="UniProtKB-KW"/>
</dbReference>
<dbReference type="Gene3D" id="1.10.630.10">
    <property type="entry name" value="Cytochrome P450"/>
    <property type="match status" value="1"/>
</dbReference>
<dbReference type="GO" id="GO:0005506">
    <property type="term" value="F:iron ion binding"/>
    <property type="evidence" value="ECO:0007669"/>
    <property type="project" value="InterPro"/>
</dbReference>
<dbReference type="PANTHER" id="PTHR24291">
    <property type="entry name" value="CYTOCHROME P450 FAMILY 4"/>
    <property type="match status" value="1"/>
</dbReference>
<dbReference type="PRINTS" id="PR00385">
    <property type="entry name" value="P450"/>
</dbReference>
<keyword evidence="10" id="KW-0812">Transmembrane</keyword>
<dbReference type="eggNOG" id="KOG0157">
    <property type="taxonomic scope" value="Eukaryota"/>
</dbReference>
<dbReference type="InParanoid" id="D2VQP0"/>
<organism evidence="12">
    <name type="scientific">Naegleria gruberi</name>
    <name type="common">Amoeba</name>
    <dbReference type="NCBI Taxonomy" id="5762"/>
    <lineage>
        <taxon>Eukaryota</taxon>
        <taxon>Discoba</taxon>
        <taxon>Heterolobosea</taxon>
        <taxon>Tetramitia</taxon>
        <taxon>Eutetramitia</taxon>
        <taxon>Vahlkampfiidae</taxon>
        <taxon>Naegleria</taxon>
    </lineage>
</organism>
<keyword evidence="10" id="KW-1133">Transmembrane helix</keyword>
<protein>
    <submittedName>
        <fullName evidence="11">Predicted protein</fullName>
    </submittedName>
</protein>
<dbReference type="AlphaFoldDB" id="D2VQP0"/>
<dbReference type="KEGG" id="ngr:NAEGRDRAFT_80890"/>
<evidence type="ECO:0000256" key="10">
    <source>
        <dbReference type="SAM" id="Phobius"/>
    </source>
</evidence>
<name>D2VQP0_NAEGR</name>
<dbReference type="OMA" id="GRNFLWY"/>
<dbReference type="VEuPathDB" id="AmoebaDB:NAEGRDRAFT_80890"/>
<keyword evidence="12" id="KW-1185">Reference proteome</keyword>
<dbReference type="PANTHER" id="PTHR24291:SF50">
    <property type="entry name" value="BIFUNCTIONAL ALBAFLAVENONE MONOOXYGENASE_TERPENE SYNTHASE"/>
    <property type="match status" value="1"/>
</dbReference>
<dbReference type="Proteomes" id="UP000006671">
    <property type="component" value="Unassembled WGS sequence"/>
</dbReference>
<keyword evidence="4 8" id="KW-0560">Oxidoreductase</keyword>
<keyword evidence="10" id="KW-0472">Membrane</keyword>
<feature type="region of interest" description="Disordered" evidence="9">
    <location>
        <begin position="48"/>
        <end position="72"/>
    </location>
</feature>
<dbReference type="RefSeq" id="XP_002673726.1">
    <property type="nucleotide sequence ID" value="XM_002673680.1"/>
</dbReference>
<evidence type="ECO:0000256" key="8">
    <source>
        <dbReference type="RuleBase" id="RU000461"/>
    </source>
</evidence>
<feature type="binding site" description="axial binding residue" evidence="7">
    <location>
        <position position="497"/>
    </location>
    <ligand>
        <name>heme</name>
        <dbReference type="ChEBI" id="CHEBI:30413"/>
    </ligand>
    <ligandPart>
        <name>Fe</name>
        <dbReference type="ChEBI" id="CHEBI:18248"/>
    </ligandPart>
</feature>
<evidence type="ECO:0000256" key="5">
    <source>
        <dbReference type="ARBA" id="ARBA00023004"/>
    </source>
</evidence>
<proteinExistence type="inferred from homology"/>
<dbReference type="Pfam" id="PF00067">
    <property type="entry name" value="p450"/>
    <property type="match status" value="1"/>
</dbReference>
<dbReference type="STRING" id="5762.D2VQP0"/>
<comment type="similarity">
    <text evidence="1 8">Belongs to the cytochrome P450 family.</text>
</comment>
<evidence type="ECO:0000256" key="2">
    <source>
        <dbReference type="ARBA" id="ARBA00022617"/>
    </source>
</evidence>
<keyword evidence="5 7" id="KW-0408">Iron</keyword>
<evidence type="ECO:0000313" key="12">
    <source>
        <dbReference type="Proteomes" id="UP000006671"/>
    </source>
</evidence>
<dbReference type="GO" id="GO:0016705">
    <property type="term" value="F:oxidoreductase activity, acting on paired donors, with incorporation or reduction of molecular oxygen"/>
    <property type="evidence" value="ECO:0007669"/>
    <property type="project" value="InterPro"/>
</dbReference>
<evidence type="ECO:0000256" key="1">
    <source>
        <dbReference type="ARBA" id="ARBA00010617"/>
    </source>
</evidence>
<reference evidence="11 12" key="1">
    <citation type="journal article" date="2010" name="Cell">
        <title>The genome of Naegleria gruberi illuminates early eukaryotic versatility.</title>
        <authorList>
            <person name="Fritz-Laylin L.K."/>
            <person name="Prochnik S.E."/>
            <person name="Ginger M.L."/>
            <person name="Dacks J.B."/>
            <person name="Carpenter M.L."/>
            <person name="Field M.C."/>
            <person name="Kuo A."/>
            <person name="Paredez A."/>
            <person name="Chapman J."/>
            <person name="Pham J."/>
            <person name="Shu S."/>
            <person name="Neupane R."/>
            <person name="Cipriano M."/>
            <person name="Mancuso J."/>
            <person name="Tu H."/>
            <person name="Salamov A."/>
            <person name="Lindquist E."/>
            <person name="Shapiro H."/>
            <person name="Lucas S."/>
            <person name="Grigoriev I.V."/>
            <person name="Cande W.Z."/>
            <person name="Fulton C."/>
            <person name="Rokhsar D.S."/>
            <person name="Dawson S.C."/>
        </authorList>
    </citation>
    <scope>NUCLEOTIDE SEQUENCE [LARGE SCALE GENOMIC DNA]</scope>
    <source>
        <strain evidence="11 12">NEG-M</strain>
    </source>
</reference>
<evidence type="ECO:0000256" key="7">
    <source>
        <dbReference type="PIRSR" id="PIRSR602401-1"/>
    </source>
</evidence>